<evidence type="ECO:0000256" key="1">
    <source>
        <dbReference type="SAM" id="MobiDB-lite"/>
    </source>
</evidence>
<dbReference type="AlphaFoldDB" id="L9KZ83"/>
<proteinExistence type="predicted"/>
<sequence length="749" mass="81479">MLCTHTERIASPRLEQQQSPLNSKKSPCQQAVCKSLEQNGQPEAKRRREGRTHTTAFSVLVTSGALIVMSLWTEIATYCDVRSSTPGLLLAPATGAVGCRGVQALGLADTRARGFTWLLQKGALKARLCCSHSSHLCPENVCCPGGGLQGPAQPDKPARSAFHICPSNLAPRLYDCSPERSRRANLVRALTSQPARKRVLLPVHRFKLNKKDGQSTVRLALEKLAFTGTRSAECSALNMNCVERGWGRSHHPCWRAASASPDVPRTLTDSGHALASMPRSGSVWRIQSAHRPVPRAREARAKLPKGGTVRTRRPSAQEVNELPLLGVEKCALNTGTVWLGFTQSKHTRGYAGSPTAERSVTFRAGALSHAREGQGSFTLAVPADKATLYSVASTDAQQHWALSGHGTGLGVPTLTLLIVLSQRSSRVLAEECCELPALVSSDMCLSDRLQSCRPGQLRDAASQRRVLLGHPHTVPSSHSLRPHQVTRTRDPVVSGPSLQSCSSKCVQAAVDVCRSGEHQQLELKLQTRQMQSEHTLLFVICFDQRNFSPTAENEGAFSNVPEQREEDELGRLLAVCTARAASMDRSRNSIRSLDLGIAASNDGFTSPRYFRVHGSHDAWDVGSSHRRCILKSCVDPCAPQQGGLLHPRPKSQHDCAGEVTPPGHDLLVSRGTHGQPWIRSSRRGLKDAVAHSWACLQIPRLSSRSVPKRARVERKLARSDGVTGTVLAFLRKLGHVPRQFLTAFSQGPT</sequence>
<evidence type="ECO:0000313" key="4">
    <source>
        <dbReference type="Proteomes" id="UP000011518"/>
    </source>
</evidence>
<keyword evidence="4" id="KW-1185">Reference proteome</keyword>
<keyword evidence="2" id="KW-0812">Transmembrane</keyword>
<dbReference type="EMBL" id="KB320579">
    <property type="protein sequence ID" value="ELW68096.1"/>
    <property type="molecule type" value="Genomic_DNA"/>
</dbReference>
<evidence type="ECO:0000313" key="3">
    <source>
        <dbReference type="EMBL" id="ELW68096.1"/>
    </source>
</evidence>
<organism evidence="3 4">
    <name type="scientific">Tupaia chinensis</name>
    <name type="common">Chinese tree shrew</name>
    <name type="synonym">Tupaia belangeri chinensis</name>
    <dbReference type="NCBI Taxonomy" id="246437"/>
    <lineage>
        <taxon>Eukaryota</taxon>
        <taxon>Metazoa</taxon>
        <taxon>Chordata</taxon>
        <taxon>Craniata</taxon>
        <taxon>Vertebrata</taxon>
        <taxon>Euteleostomi</taxon>
        <taxon>Mammalia</taxon>
        <taxon>Eutheria</taxon>
        <taxon>Euarchontoglires</taxon>
        <taxon>Scandentia</taxon>
        <taxon>Tupaiidae</taxon>
        <taxon>Tupaia</taxon>
    </lineage>
</organism>
<feature type="transmembrane region" description="Helical" evidence="2">
    <location>
        <begin position="55"/>
        <end position="73"/>
    </location>
</feature>
<protein>
    <submittedName>
        <fullName evidence="3">Uncharacterized protein</fullName>
    </submittedName>
</protein>
<keyword evidence="2" id="KW-0472">Membrane</keyword>
<keyword evidence="2" id="KW-1133">Transmembrane helix</keyword>
<gene>
    <name evidence="3" type="ORF">TREES_T100003906</name>
</gene>
<name>L9KZ83_TUPCH</name>
<feature type="region of interest" description="Disordered" evidence="1">
    <location>
        <begin position="471"/>
        <end position="495"/>
    </location>
</feature>
<reference evidence="4" key="2">
    <citation type="journal article" date="2013" name="Nat. Commun.">
        <title>Genome of the Chinese tree shrew.</title>
        <authorList>
            <person name="Fan Y."/>
            <person name="Huang Z.Y."/>
            <person name="Cao C.C."/>
            <person name="Chen C.S."/>
            <person name="Chen Y.X."/>
            <person name="Fan D.D."/>
            <person name="He J."/>
            <person name="Hou H.L."/>
            <person name="Hu L."/>
            <person name="Hu X.T."/>
            <person name="Jiang X.T."/>
            <person name="Lai R."/>
            <person name="Lang Y.S."/>
            <person name="Liang B."/>
            <person name="Liao S.G."/>
            <person name="Mu D."/>
            <person name="Ma Y.Y."/>
            <person name="Niu Y.Y."/>
            <person name="Sun X.Q."/>
            <person name="Xia J.Q."/>
            <person name="Xiao J."/>
            <person name="Xiong Z.Q."/>
            <person name="Xu L."/>
            <person name="Yang L."/>
            <person name="Zhang Y."/>
            <person name="Zhao W."/>
            <person name="Zhao X.D."/>
            <person name="Zheng Y.T."/>
            <person name="Zhou J.M."/>
            <person name="Zhu Y.B."/>
            <person name="Zhang G.J."/>
            <person name="Wang J."/>
            <person name="Yao Y.G."/>
        </authorList>
    </citation>
    <scope>NUCLEOTIDE SEQUENCE [LARGE SCALE GENOMIC DNA]</scope>
</reference>
<reference evidence="4" key="1">
    <citation type="submission" date="2012-07" db="EMBL/GenBank/DDBJ databases">
        <title>Genome of the Chinese tree shrew, a rising model animal genetically related to primates.</title>
        <authorList>
            <person name="Zhang G."/>
            <person name="Fan Y."/>
            <person name="Yao Y."/>
            <person name="Huang Z."/>
        </authorList>
    </citation>
    <scope>NUCLEOTIDE SEQUENCE [LARGE SCALE GENOMIC DNA]</scope>
</reference>
<dbReference type="Proteomes" id="UP000011518">
    <property type="component" value="Unassembled WGS sequence"/>
</dbReference>
<dbReference type="InParanoid" id="L9KZ83"/>
<feature type="region of interest" description="Disordered" evidence="1">
    <location>
        <begin position="290"/>
        <end position="314"/>
    </location>
</feature>
<evidence type="ECO:0000256" key="2">
    <source>
        <dbReference type="SAM" id="Phobius"/>
    </source>
</evidence>
<accession>L9KZ83</accession>